<dbReference type="OMA" id="DCCAEGH"/>
<organism evidence="2 3">
    <name type="scientific">Aspergillus terreus (strain NIH 2624 / FGSC A1156)</name>
    <dbReference type="NCBI Taxonomy" id="341663"/>
    <lineage>
        <taxon>Eukaryota</taxon>
        <taxon>Fungi</taxon>
        <taxon>Dikarya</taxon>
        <taxon>Ascomycota</taxon>
        <taxon>Pezizomycotina</taxon>
        <taxon>Eurotiomycetes</taxon>
        <taxon>Eurotiomycetidae</taxon>
        <taxon>Eurotiales</taxon>
        <taxon>Aspergillaceae</taxon>
        <taxon>Aspergillus</taxon>
        <taxon>Aspergillus subgen. Circumdati</taxon>
    </lineage>
</organism>
<feature type="signal peptide" evidence="1">
    <location>
        <begin position="1"/>
        <end position="21"/>
    </location>
</feature>
<dbReference type="STRING" id="341663.Q0CUP4"/>
<evidence type="ECO:0000313" key="2">
    <source>
        <dbReference type="EMBL" id="EAU37552.1"/>
    </source>
</evidence>
<dbReference type="VEuPathDB" id="FungiDB:ATEG_02590"/>
<dbReference type="OrthoDB" id="4662630at2759"/>
<dbReference type="AlphaFoldDB" id="Q0CUP4"/>
<name>Q0CUP4_ASPTN</name>
<evidence type="ECO:0008006" key="4">
    <source>
        <dbReference type="Google" id="ProtNLM"/>
    </source>
</evidence>
<gene>
    <name evidence="2" type="ORF">ATEG_02590</name>
</gene>
<dbReference type="RefSeq" id="XP_001211768.1">
    <property type="nucleotide sequence ID" value="XM_001211768.1"/>
</dbReference>
<protein>
    <recommendedName>
        <fullName evidence="4">Cysteine-rich secreted protein</fullName>
    </recommendedName>
</protein>
<dbReference type="eggNOG" id="ENOG502SIQT">
    <property type="taxonomic scope" value="Eukaryota"/>
</dbReference>
<dbReference type="GeneID" id="4317121"/>
<sequence>MKNPAQFTLLTVALQAASIHAKEYLKNVPTFEVGSDATIVGGTISYSDPDCGPSLQCKTTRSCAAMGTVPTLSADKKHFACCMPTQSLLGSPDTAFDCCAIGHDLVGSPAAGYYCCPTGWTWDGRLCQMSTAPPVCKNGQVLVDGKCVCSAGQTEQADGSCKAQAQAPAVAATDALCDSGLTTGKCYLFTGSNGKTLGSGADGIYYAHDDDMNFHYGKFQLCADENCTANAPVNPGSLVYIRDLTGDPKTGANAGQWLNDARDGAHIGKTKTFARAGRFALTAWPCGKYCLGGVEQGIGPACPATTPALTFFSQDPQMCVPYELTEVPCDVKAASNSCVWGRGREQHCPAKVTCNA</sequence>
<accession>Q0CUP4</accession>
<evidence type="ECO:0000256" key="1">
    <source>
        <dbReference type="SAM" id="SignalP"/>
    </source>
</evidence>
<reference evidence="3" key="1">
    <citation type="submission" date="2005-09" db="EMBL/GenBank/DDBJ databases">
        <title>Annotation of the Aspergillus terreus NIH2624 genome.</title>
        <authorList>
            <person name="Birren B.W."/>
            <person name="Lander E.S."/>
            <person name="Galagan J.E."/>
            <person name="Nusbaum C."/>
            <person name="Devon K."/>
            <person name="Henn M."/>
            <person name="Ma L.-J."/>
            <person name="Jaffe D.B."/>
            <person name="Butler J."/>
            <person name="Alvarez P."/>
            <person name="Gnerre S."/>
            <person name="Grabherr M."/>
            <person name="Kleber M."/>
            <person name="Mauceli E.W."/>
            <person name="Brockman W."/>
            <person name="Rounsley S."/>
            <person name="Young S.K."/>
            <person name="LaButti K."/>
            <person name="Pushparaj V."/>
            <person name="DeCaprio D."/>
            <person name="Crawford M."/>
            <person name="Koehrsen M."/>
            <person name="Engels R."/>
            <person name="Montgomery P."/>
            <person name="Pearson M."/>
            <person name="Howarth C."/>
            <person name="Larson L."/>
            <person name="Luoma S."/>
            <person name="White J."/>
            <person name="Alvarado L."/>
            <person name="Kodira C.D."/>
            <person name="Zeng Q."/>
            <person name="Oleary S."/>
            <person name="Yandava C."/>
            <person name="Denning D.W."/>
            <person name="Nierman W.C."/>
            <person name="Milne T."/>
            <person name="Madden K."/>
        </authorList>
    </citation>
    <scope>NUCLEOTIDE SEQUENCE [LARGE SCALE GENOMIC DNA]</scope>
    <source>
        <strain evidence="3">NIH 2624 / FGSC A1156</strain>
    </source>
</reference>
<dbReference type="EMBL" id="CH476596">
    <property type="protein sequence ID" value="EAU37552.1"/>
    <property type="molecule type" value="Genomic_DNA"/>
</dbReference>
<dbReference type="HOGENOM" id="CLU_045407_0_0_1"/>
<evidence type="ECO:0000313" key="3">
    <source>
        <dbReference type="Proteomes" id="UP000007963"/>
    </source>
</evidence>
<feature type="chain" id="PRO_5004170474" description="Cysteine-rich secreted protein" evidence="1">
    <location>
        <begin position="22"/>
        <end position="356"/>
    </location>
</feature>
<dbReference type="Proteomes" id="UP000007963">
    <property type="component" value="Unassembled WGS sequence"/>
</dbReference>
<keyword evidence="1" id="KW-0732">Signal</keyword>
<proteinExistence type="predicted"/>